<keyword evidence="2" id="KW-1185">Reference proteome</keyword>
<dbReference type="EnsemblMetazoa" id="GPAI011838-RA">
    <property type="protein sequence ID" value="GPAI011838-PA"/>
    <property type="gene ID" value="GPAI011838"/>
</dbReference>
<accession>A0A1A9ZE44</accession>
<name>A0A1A9ZE44_GLOPL</name>
<dbReference type="VEuPathDB" id="VectorBase:GPAI011838"/>
<reference evidence="1" key="2">
    <citation type="submission" date="2020-05" db="UniProtKB">
        <authorList>
            <consortium name="EnsemblMetazoa"/>
        </authorList>
    </citation>
    <scope>IDENTIFICATION</scope>
    <source>
        <strain evidence="1">IAEA</strain>
    </source>
</reference>
<proteinExistence type="predicted"/>
<evidence type="ECO:0000313" key="1">
    <source>
        <dbReference type="EnsemblMetazoa" id="GPAI011838-PA"/>
    </source>
</evidence>
<protein>
    <submittedName>
        <fullName evidence="1">Uncharacterized protein</fullName>
    </submittedName>
</protein>
<reference evidence="2" key="1">
    <citation type="submission" date="2014-03" db="EMBL/GenBank/DDBJ databases">
        <authorList>
            <person name="Aksoy S."/>
            <person name="Warren W."/>
            <person name="Wilson R.K."/>
        </authorList>
    </citation>
    <scope>NUCLEOTIDE SEQUENCE [LARGE SCALE GENOMIC DNA]</scope>
    <source>
        <strain evidence="2">IAEA</strain>
    </source>
</reference>
<organism evidence="1 2">
    <name type="scientific">Glossina pallidipes</name>
    <name type="common">Tsetse fly</name>
    <dbReference type="NCBI Taxonomy" id="7398"/>
    <lineage>
        <taxon>Eukaryota</taxon>
        <taxon>Metazoa</taxon>
        <taxon>Ecdysozoa</taxon>
        <taxon>Arthropoda</taxon>
        <taxon>Hexapoda</taxon>
        <taxon>Insecta</taxon>
        <taxon>Pterygota</taxon>
        <taxon>Neoptera</taxon>
        <taxon>Endopterygota</taxon>
        <taxon>Diptera</taxon>
        <taxon>Brachycera</taxon>
        <taxon>Muscomorpha</taxon>
        <taxon>Hippoboscoidea</taxon>
        <taxon>Glossinidae</taxon>
        <taxon>Glossina</taxon>
    </lineage>
</organism>
<dbReference type="AlphaFoldDB" id="A0A1A9ZE44"/>
<dbReference type="Proteomes" id="UP000092445">
    <property type="component" value="Unassembled WGS sequence"/>
</dbReference>
<evidence type="ECO:0000313" key="2">
    <source>
        <dbReference type="Proteomes" id="UP000092445"/>
    </source>
</evidence>
<sequence>MLSFAVVISADDDDDDIDDIVVDMAVDVKPIFYAILLYLVQSKVIDIFNLNAKLWNSIYLPSNLKVFILVSKGCKASMGINSKLVFLENNSSGKAVKLQLAKVSCCRERNLWNILGVIVPEKLLLDKCSILKLATSSFCISPGLRKFALNSSSLRLDNWSPVEWLAMKSCLERLEIYLRALSVDCPKSRSQRIENPRTVVYYLFHTIFEIDKVIENRVRLPSTGKTNKVHACIVYMNSQLNGEQQQTFQLRNNIRYYLLQASNILSALKGEQNEFINSSPFSKSSKSKGFEDGPAISRSIPSYVGKFLLPSSSLPLADTPCKEQLYEMRDDGHF</sequence>